<comment type="caution">
    <text evidence="8">The sequence shown here is derived from an EMBL/GenBank/DDBJ whole genome shotgun (WGS) entry which is preliminary data.</text>
</comment>
<proteinExistence type="predicted"/>
<dbReference type="OrthoDB" id="398817at2"/>
<evidence type="ECO:0000256" key="1">
    <source>
        <dbReference type="ARBA" id="ARBA00004651"/>
    </source>
</evidence>
<evidence type="ECO:0000313" key="8">
    <source>
        <dbReference type="EMBL" id="TCG11584.1"/>
    </source>
</evidence>
<dbReference type="EMBL" id="PSZP01000005">
    <property type="protein sequence ID" value="TCG11584.1"/>
    <property type="molecule type" value="Genomic_DNA"/>
</dbReference>
<dbReference type="Pfam" id="PF06271">
    <property type="entry name" value="RDD"/>
    <property type="match status" value="1"/>
</dbReference>
<evidence type="ECO:0000313" key="9">
    <source>
        <dbReference type="Proteomes" id="UP000291072"/>
    </source>
</evidence>
<name>A0A4R0XM34_9MOLU</name>
<keyword evidence="9" id="KW-1185">Reference proteome</keyword>
<feature type="transmembrane region" description="Helical" evidence="6">
    <location>
        <begin position="20"/>
        <end position="37"/>
    </location>
</feature>
<evidence type="ECO:0000256" key="6">
    <source>
        <dbReference type="SAM" id="Phobius"/>
    </source>
</evidence>
<evidence type="ECO:0000256" key="5">
    <source>
        <dbReference type="ARBA" id="ARBA00023136"/>
    </source>
</evidence>
<accession>A0A4R0XM34</accession>
<evidence type="ECO:0000256" key="3">
    <source>
        <dbReference type="ARBA" id="ARBA00022692"/>
    </source>
</evidence>
<keyword evidence="4 6" id="KW-1133">Transmembrane helix</keyword>
<keyword evidence="2" id="KW-1003">Cell membrane</keyword>
<reference evidence="8 9" key="1">
    <citation type="submission" date="2018-02" db="EMBL/GenBank/DDBJ databases">
        <title>Mycoplasma marinum and Mycoplasma todarodis sp. nov., moderately halophilic and psychrotolerant mycoplasmas isolated from cephalopods.</title>
        <authorList>
            <person name="Viver T."/>
        </authorList>
    </citation>
    <scope>NUCLEOTIDE SEQUENCE [LARGE SCALE GENOMIC DNA]</scope>
    <source>
        <strain evidence="8 9">5H</strain>
    </source>
</reference>
<comment type="subcellular location">
    <subcellularLocation>
        <location evidence="1">Cell membrane</location>
        <topology evidence="1">Multi-pass membrane protein</topology>
    </subcellularLocation>
</comment>
<protein>
    <recommendedName>
        <fullName evidence="7">RDD domain-containing protein</fullName>
    </recommendedName>
</protein>
<dbReference type="RefSeq" id="WP_131613246.1">
    <property type="nucleotide sequence ID" value="NZ_PSZP01000005.1"/>
</dbReference>
<evidence type="ECO:0000256" key="2">
    <source>
        <dbReference type="ARBA" id="ARBA00022475"/>
    </source>
</evidence>
<feature type="domain" description="RDD" evidence="7">
    <location>
        <begin position="8"/>
        <end position="185"/>
    </location>
</feature>
<sequence>MKVNKPIGLFKRLISRAIDFFFIAVISIGLLFILATPHKNGPATFASPWMFYVWALITILCIGIFMIAIPLATKGWTLGMKLLRIKVIATDGRNIYKAILKREMAFGVAWVTIALLGMAIINHTLIDSAARVKGYTNPLDQLTAFEKTRMTFIGSISGLIWFIQMWLGITVIPNKDKRGWHDRWAHAAVVSSNKKIDKEIEEQTKIIEPVNIENNSVEWINMKEK</sequence>
<feature type="transmembrane region" description="Helical" evidence="6">
    <location>
        <begin position="152"/>
        <end position="173"/>
    </location>
</feature>
<evidence type="ECO:0000256" key="4">
    <source>
        <dbReference type="ARBA" id="ARBA00022989"/>
    </source>
</evidence>
<keyword evidence="3 6" id="KW-0812">Transmembrane</keyword>
<dbReference type="GO" id="GO:0005886">
    <property type="term" value="C:plasma membrane"/>
    <property type="evidence" value="ECO:0007669"/>
    <property type="project" value="UniProtKB-SubCell"/>
</dbReference>
<keyword evidence="5 6" id="KW-0472">Membrane</keyword>
<dbReference type="PANTHER" id="PTHR36115:SF4">
    <property type="entry name" value="MEMBRANE PROTEIN"/>
    <property type="match status" value="1"/>
</dbReference>
<organism evidence="8 9">
    <name type="scientific">Mycoplasma todarodis</name>
    <dbReference type="NCBI Taxonomy" id="1937191"/>
    <lineage>
        <taxon>Bacteria</taxon>
        <taxon>Bacillati</taxon>
        <taxon>Mycoplasmatota</taxon>
        <taxon>Mollicutes</taxon>
        <taxon>Mycoplasmataceae</taxon>
        <taxon>Mycoplasma</taxon>
    </lineage>
</organism>
<dbReference type="InterPro" id="IPR010432">
    <property type="entry name" value="RDD"/>
</dbReference>
<feature type="transmembrane region" description="Helical" evidence="6">
    <location>
        <begin position="104"/>
        <end position="126"/>
    </location>
</feature>
<gene>
    <name evidence="8" type="ORF">C4B25_01220</name>
</gene>
<dbReference type="Proteomes" id="UP000291072">
    <property type="component" value="Unassembled WGS sequence"/>
</dbReference>
<evidence type="ECO:0000259" key="7">
    <source>
        <dbReference type="Pfam" id="PF06271"/>
    </source>
</evidence>
<feature type="transmembrane region" description="Helical" evidence="6">
    <location>
        <begin position="49"/>
        <end position="72"/>
    </location>
</feature>
<dbReference type="PANTHER" id="PTHR36115">
    <property type="entry name" value="PROLINE-RICH ANTIGEN HOMOLOG-RELATED"/>
    <property type="match status" value="1"/>
</dbReference>
<dbReference type="AlphaFoldDB" id="A0A4R0XM34"/>
<dbReference type="InterPro" id="IPR051791">
    <property type="entry name" value="Pra-immunoreactive"/>
</dbReference>